<evidence type="ECO:0000259" key="2">
    <source>
        <dbReference type="Pfam" id="PF20253"/>
    </source>
</evidence>
<dbReference type="Proteomes" id="UP001370758">
    <property type="component" value="Unassembled WGS sequence"/>
</dbReference>
<organism evidence="3 4">
    <name type="scientific">Arthrobotrys musiformis</name>
    <dbReference type="NCBI Taxonomy" id="47236"/>
    <lineage>
        <taxon>Eukaryota</taxon>
        <taxon>Fungi</taxon>
        <taxon>Dikarya</taxon>
        <taxon>Ascomycota</taxon>
        <taxon>Pezizomycotina</taxon>
        <taxon>Orbiliomycetes</taxon>
        <taxon>Orbiliales</taxon>
        <taxon>Orbiliaceae</taxon>
        <taxon>Arthrobotrys</taxon>
    </lineage>
</organism>
<dbReference type="InterPro" id="IPR046539">
    <property type="entry name" value="DUF6604"/>
</dbReference>
<feature type="domain" description="DUF6604" evidence="2">
    <location>
        <begin position="11"/>
        <end position="263"/>
    </location>
</feature>
<feature type="compositionally biased region" description="Basic and acidic residues" evidence="1">
    <location>
        <begin position="174"/>
        <end position="185"/>
    </location>
</feature>
<dbReference type="AlphaFoldDB" id="A0AAV9WL68"/>
<accession>A0AAV9WL68</accession>
<evidence type="ECO:0000313" key="3">
    <source>
        <dbReference type="EMBL" id="KAK6510285.1"/>
    </source>
</evidence>
<dbReference type="PANTHER" id="PTHR38795">
    <property type="entry name" value="DUF6604 DOMAIN-CONTAINING PROTEIN"/>
    <property type="match status" value="1"/>
</dbReference>
<name>A0AAV9WL68_9PEZI</name>
<comment type="caution">
    <text evidence="3">The sequence shown here is derived from an EMBL/GenBank/DDBJ whole genome shotgun (WGS) entry which is preliminary data.</text>
</comment>
<evidence type="ECO:0000313" key="4">
    <source>
        <dbReference type="Proteomes" id="UP001370758"/>
    </source>
</evidence>
<dbReference type="PANTHER" id="PTHR38795:SF1">
    <property type="entry name" value="DUF6604 DOMAIN-CONTAINING PROTEIN"/>
    <property type="match status" value="1"/>
</dbReference>
<proteinExistence type="predicted"/>
<feature type="region of interest" description="Disordered" evidence="1">
    <location>
        <begin position="163"/>
        <end position="186"/>
    </location>
</feature>
<sequence>MLPSFLKNSYHRYKADTSRFTEWLIETAVSCGVDVDTLFNLSSSTPAKRAQKITKIPLRGYAMLVDIIVQHDIKLPKAVKLVLERAIHIRRKFAMAFKDRMPDAKSDKGHLHFITILQDALEKLTSSAGVAEVPGKKKPKVRVEGVSFGHPIPDLLENLTLDDNPVGSDDGEGDNDKDVQEEQKPQPRACVKHRIFVIEDEYELEFPESFFMAFCLLDDLCTFRDFIKETWTEYKEGIIDAMTASVTTNSAVILGKEMIDDVLSKIDQDPFADSARIATTMYGLQCLADGVDLDPLRMPPRRHFNVDSMGTANWTLALPTILLQSFIPVIQPNHCPFYRKGHFGPVDTSKPYGQRSNQEKFNSDREAVLDILGEFVFLTKVDNAALWLKDEITQTMMEMMVSKKVTLHHSFCMQIFLDVGNVLESRKVGPFNDLRMTAFRAKKSLTNLLGLINKYPIVEWTKPMTEEVQSYLDLSEHGLLKDVWLHLKVKSAPTFNHVEFHLLKEHPILAGLTMYDVNLALQDIGLTVVNTYRSVFPLLHLYNLLENSPGVPTVDWKDLDLFVKFHDEKNIFVGERPEGIEDGLKRLLLFWGMSAKLVSRFVNSTNGKTENDSRHRHRTGNPRAIAPTTILAAAFRLSLAEERKAPFSIAIVEKVLEFLESLPDSATHGVNVTKSPFYNLKQKWKSTKTLTPLQLLTTLRKNLSTEEPRLLYNYIGLHERCLEFYEKLEAHLNDKLAQYNGRDYMKGKEPPFVVFYIMHAALMSSKAQRSLLSFSSSDTEFGSIMLRKSGDQMREYTSGKGGKGEIACKELRVFSKLYTKLIEEGGSLEAKKKEEKDFYWTAIEDIVDPRALAMYQFGQLDGGRKD</sequence>
<evidence type="ECO:0000256" key="1">
    <source>
        <dbReference type="SAM" id="MobiDB-lite"/>
    </source>
</evidence>
<dbReference type="EMBL" id="JAVHJL010000002">
    <property type="protein sequence ID" value="KAK6510285.1"/>
    <property type="molecule type" value="Genomic_DNA"/>
</dbReference>
<protein>
    <recommendedName>
        <fullName evidence="2">DUF6604 domain-containing protein</fullName>
    </recommendedName>
</protein>
<gene>
    <name evidence="3" type="ORF">TWF481_005002</name>
</gene>
<dbReference type="Pfam" id="PF20253">
    <property type="entry name" value="DUF6604"/>
    <property type="match status" value="1"/>
</dbReference>
<reference evidence="3 4" key="1">
    <citation type="submission" date="2023-08" db="EMBL/GenBank/DDBJ databases">
        <authorList>
            <person name="Palmer J.M."/>
        </authorList>
    </citation>
    <scope>NUCLEOTIDE SEQUENCE [LARGE SCALE GENOMIC DNA]</scope>
    <source>
        <strain evidence="3 4">TWF481</strain>
    </source>
</reference>
<keyword evidence="4" id="KW-1185">Reference proteome</keyword>